<gene>
    <name evidence="1" type="ORF">J2Z66_003324</name>
</gene>
<reference evidence="1 2" key="1">
    <citation type="submission" date="2021-03" db="EMBL/GenBank/DDBJ databases">
        <title>Genomic Encyclopedia of Type Strains, Phase IV (KMG-IV): sequencing the most valuable type-strain genomes for metagenomic binning, comparative biology and taxonomic classification.</title>
        <authorList>
            <person name="Goeker M."/>
        </authorList>
    </citation>
    <scope>NUCLEOTIDE SEQUENCE [LARGE SCALE GENOMIC DNA]</scope>
    <source>
        <strain evidence="1 2">DSM 26048</strain>
    </source>
</reference>
<dbReference type="RefSeq" id="WP_209972453.1">
    <property type="nucleotide sequence ID" value="NZ_JAGGLB010000010.1"/>
</dbReference>
<evidence type="ECO:0000313" key="2">
    <source>
        <dbReference type="Proteomes" id="UP001519287"/>
    </source>
</evidence>
<dbReference type="Proteomes" id="UP001519287">
    <property type="component" value="Unassembled WGS sequence"/>
</dbReference>
<sequence>MVKWIEGLKVSQTNPAGMAVTITAGVIEADGNRIAVEGIERLLLTPSRQLALREQFYTLEREGKTSPCGWNWSGRRGSNFKPYQLRVPGSLRVYGVDRQTEYVPDEDYVYDDYWGSVMVKPGGRLKVNETVLLDYDVYTCRYDLIYADASGRIGAQEGEWRYGDETNLLLPDSPQPPGHATALASIFIPWGAAAVHERKCIIEYSDSKGQWKNAEGFAWDSRHIDYQPRTYEVKIGGRDDDIHDDDIHGSGSNTHDNGNQVVDVRTAFCAYGRAEGQSLIQPVLENGEVDLPVAREDGPPVFWQVRLPWRRLLAEYPELTCAKVHTFPANVMDLRGMDLTLEGIIKQVTIEENHAIGIEWLTSLANKKDIHLCFHGESTTYGGDWPLLITKQLHQLFPDKRIYSSNSADGGHSSVHGITHVKRTQSILIEQSYDIIFIDYLINDTGCSSEDIYVAMTGIVDWVREHNPQAVIVIIALNGGNPMFIPAYNPANFQRVYDIHRKVAEACGVVFIGMYDYFRHLDRWGIYCLTELKENMINHPYSDTRIDGTLWDQRVAAVFIRWLTDRLSEMGISLGI</sequence>
<keyword evidence="2" id="KW-1185">Reference proteome</keyword>
<dbReference type="SUPFAM" id="SSF52266">
    <property type="entry name" value="SGNH hydrolase"/>
    <property type="match status" value="1"/>
</dbReference>
<name>A0ABS4IVV0_9BACL</name>
<evidence type="ECO:0008006" key="3">
    <source>
        <dbReference type="Google" id="ProtNLM"/>
    </source>
</evidence>
<proteinExistence type="predicted"/>
<comment type="caution">
    <text evidence="1">The sequence shown here is derived from an EMBL/GenBank/DDBJ whole genome shotgun (WGS) entry which is preliminary data.</text>
</comment>
<dbReference type="InterPro" id="IPR036514">
    <property type="entry name" value="SGNH_hydro_sf"/>
</dbReference>
<organism evidence="1 2">
    <name type="scientific">Paenibacillus eucommiae</name>
    <dbReference type="NCBI Taxonomy" id="1355755"/>
    <lineage>
        <taxon>Bacteria</taxon>
        <taxon>Bacillati</taxon>
        <taxon>Bacillota</taxon>
        <taxon>Bacilli</taxon>
        <taxon>Bacillales</taxon>
        <taxon>Paenibacillaceae</taxon>
        <taxon>Paenibacillus</taxon>
    </lineage>
</organism>
<evidence type="ECO:0000313" key="1">
    <source>
        <dbReference type="EMBL" id="MBP1991717.1"/>
    </source>
</evidence>
<dbReference type="Gene3D" id="3.40.50.1110">
    <property type="entry name" value="SGNH hydrolase"/>
    <property type="match status" value="1"/>
</dbReference>
<accession>A0ABS4IVV0</accession>
<protein>
    <recommendedName>
        <fullName evidence="3">SGNH hydrolase-type esterase domain-containing protein</fullName>
    </recommendedName>
</protein>
<dbReference type="EMBL" id="JAGGLB010000010">
    <property type="protein sequence ID" value="MBP1991717.1"/>
    <property type="molecule type" value="Genomic_DNA"/>
</dbReference>